<feature type="transmembrane region" description="Helical" evidence="1">
    <location>
        <begin position="88"/>
        <end position="109"/>
    </location>
</feature>
<evidence type="ECO:0000313" key="3">
    <source>
        <dbReference type="Proteomes" id="UP000298616"/>
    </source>
</evidence>
<organism evidence="2 3">
    <name type="scientific">Mangrovivirga cuniculi</name>
    <dbReference type="NCBI Taxonomy" id="2715131"/>
    <lineage>
        <taxon>Bacteria</taxon>
        <taxon>Pseudomonadati</taxon>
        <taxon>Bacteroidota</taxon>
        <taxon>Cytophagia</taxon>
        <taxon>Cytophagales</taxon>
        <taxon>Mangrovivirgaceae</taxon>
        <taxon>Mangrovivirga</taxon>
    </lineage>
</organism>
<keyword evidence="1" id="KW-0472">Membrane</keyword>
<name>A0A4D7JUJ0_9BACT</name>
<keyword evidence="3" id="KW-1185">Reference proteome</keyword>
<keyword evidence="1" id="KW-0812">Transmembrane</keyword>
<dbReference type="RefSeq" id="WP_137091853.1">
    <property type="nucleotide sequence ID" value="NZ_CP028923.1"/>
</dbReference>
<evidence type="ECO:0000313" key="2">
    <source>
        <dbReference type="EMBL" id="QCK16262.1"/>
    </source>
</evidence>
<dbReference type="Proteomes" id="UP000298616">
    <property type="component" value="Chromosome"/>
</dbReference>
<reference evidence="2 3" key="1">
    <citation type="submission" date="2018-04" db="EMBL/GenBank/DDBJ databases">
        <title>Complete genome uncultured novel isolate.</title>
        <authorList>
            <person name="Merlino G."/>
        </authorList>
    </citation>
    <scope>NUCLEOTIDE SEQUENCE [LARGE SCALE GENOMIC DNA]</scope>
    <source>
        <strain evidence="3">R1DC9</strain>
    </source>
</reference>
<evidence type="ECO:0000256" key="1">
    <source>
        <dbReference type="SAM" id="Phobius"/>
    </source>
</evidence>
<dbReference type="AlphaFoldDB" id="A0A4D7JUJ0"/>
<sequence length="379" mass="44515">MEDLHSEFVRKLSKLFGSYDKEHKRFEKSSNSEIARELGYSDAQFSRLINNSASEGEYHRAIQNVERILRINHLEKKVNSLEGKRIPYVKYFIIFIGVIIAASIIYFGIRLSNTPTVVEATDTPRGDMLNWAFETSFINSYRKLDDMPADCDLPCYKLQGKWELDKTYKLPFFRERNGFHYLATEVTMYSRCFTERSPEGELLEGYEYQEHEIWYDKRELPFDTFIEESRKTGLTEEYQNMIFAEDDNFVKLATLHTFFRNEFEIDSGFIYRTGKVIGRDLEFSDNEKLLELLGSEELIRDIKNELNQIAANRLKDFSRPISCIPASLPREDFHEYQDGDLLSFACKLTTSRMSIDYSKSYILVDQFIKNKCRSKVVSN</sequence>
<protein>
    <submittedName>
        <fullName evidence="2">Uncharacterized protein</fullName>
    </submittedName>
</protein>
<dbReference type="EMBL" id="CP028923">
    <property type="protein sequence ID" value="QCK16262.1"/>
    <property type="molecule type" value="Genomic_DNA"/>
</dbReference>
<dbReference type="OrthoDB" id="982889at2"/>
<proteinExistence type="predicted"/>
<keyword evidence="1" id="KW-1133">Transmembrane helix</keyword>
<dbReference type="KEGG" id="fpf:DCC35_16700"/>
<gene>
    <name evidence="2" type="ORF">DCC35_16700</name>
</gene>
<accession>A0A4D7JUJ0</accession>